<keyword evidence="3" id="KW-1185">Reference proteome</keyword>
<keyword evidence="1" id="KW-0812">Transmembrane</keyword>
<protein>
    <submittedName>
        <fullName evidence="2">DMT family transporter</fullName>
    </submittedName>
</protein>
<dbReference type="PANTHER" id="PTHR34821">
    <property type="entry name" value="INNER MEMBRANE PROTEIN YDCZ"/>
    <property type="match status" value="1"/>
</dbReference>
<organism evidence="2 3">
    <name type="scientific">Fusibacter paucivorans</name>
    <dbReference type="NCBI Taxonomy" id="76009"/>
    <lineage>
        <taxon>Bacteria</taxon>
        <taxon>Bacillati</taxon>
        <taxon>Bacillota</taxon>
        <taxon>Clostridia</taxon>
        <taxon>Eubacteriales</taxon>
        <taxon>Eubacteriales Family XII. Incertae Sedis</taxon>
        <taxon>Fusibacter</taxon>
    </lineage>
</organism>
<accession>A0ABS5PJH4</accession>
<dbReference type="InterPro" id="IPR006750">
    <property type="entry name" value="YdcZ"/>
</dbReference>
<dbReference type="PANTHER" id="PTHR34821:SF2">
    <property type="entry name" value="INNER MEMBRANE PROTEIN YDCZ"/>
    <property type="match status" value="1"/>
</dbReference>
<feature type="transmembrane region" description="Helical" evidence="1">
    <location>
        <begin position="35"/>
        <end position="56"/>
    </location>
</feature>
<keyword evidence="1" id="KW-1133">Transmembrane helix</keyword>
<sequence length="147" mass="16210">MKYVHLSWFNGMLIGVMLLLSGLASEVFGPYKGTFYFHLTGFAAVCVLFLLFRNSALNQPTATMVKRYAPWFILPGIVNVCITYTNSIVVPRIGLTVALAAAMLGQLIMSGIMSQYGLLGTPKQAFDKRRVLGIAIIALGLWLMVRF</sequence>
<feature type="transmembrane region" description="Helical" evidence="1">
    <location>
        <begin position="130"/>
        <end position="145"/>
    </location>
</feature>
<proteinExistence type="predicted"/>
<evidence type="ECO:0000313" key="2">
    <source>
        <dbReference type="EMBL" id="MBS7525123.1"/>
    </source>
</evidence>
<gene>
    <name evidence="2" type="ORF">KHM83_00385</name>
</gene>
<dbReference type="Proteomes" id="UP000746471">
    <property type="component" value="Unassembled WGS sequence"/>
</dbReference>
<comment type="caution">
    <text evidence="2">The sequence shown here is derived from an EMBL/GenBank/DDBJ whole genome shotgun (WGS) entry which is preliminary data.</text>
</comment>
<keyword evidence="1" id="KW-0472">Membrane</keyword>
<feature type="transmembrane region" description="Helical" evidence="1">
    <location>
        <begin position="68"/>
        <end position="89"/>
    </location>
</feature>
<name>A0ABS5PJH4_9FIRM</name>
<feature type="transmembrane region" description="Helical" evidence="1">
    <location>
        <begin position="95"/>
        <end position="118"/>
    </location>
</feature>
<evidence type="ECO:0000313" key="3">
    <source>
        <dbReference type="Proteomes" id="UP000746471"/>
    </source>
</evidence>
<dbReference type="EMBL" id="JAHBCL010000001">
    <property type="protein sequence ID" value="MBS7525123.1"/>
    <property type="molecule type" value="Genomic_DNA"/>
</dbReference>
<dbReference type="RefSeq" id="WP_213234911.1">
    <property type="nucleotide sequence ID" value="NZ_JAHBCL010000001.1"/>
</dbReference>
<dbReference type="Pfam" id="PF04657">
    <property type="entry name" value="DMT_YdcZ"/>
    <property type="match status" value="1"/>
</dbReference>
<reference evidence="2 3" key="1">
    <citation type="submission" date="2021-05" db="EMBL/GenBank/DDBJ databases">
        <title>Fusibacter ferrireducens sp. nov., an anaerobic, sulfur- and Fe-reducing bacterium isolated from the mangrove sediment.</title>
        <authorList>
            <person name="Qiu D."/>
        </authorList>
    </citation>
    <scope>NUCLEOTIDE SEQUENCE [LARGE SCALE GENOMIC DNA]</scope>
    <source>
        <strain evidence="2 3">DSM 12116</strain>
    </source>
</reference>
<evidence type="ECO:0000256" key="1">
    <source>
        <dbReference type="SAM" id="Phobius"/>
    </source>
</evidence>